<evidence type="ECO:0000313" key="3">
    <source>
        <dbReference type="EMBL" id="ETI29914.1"/>
    </source>
</evidence>
<evidence type="ECO:0000256" key="1">
    <source>
        <dbReference type="SAM" id="MobiDB-lite"/>
    </source>
</evidence>
<gene>
    <name evidence="3" type="ORF">F443_22968</name>
</gene>
<organism evidence="3 4">
    <name type="scientific">Phytophthora nicotianae P1569</name>
    <dbReference type="NCBI Taxonomy" id="1317065"/>
    <lineage>
        <taxon>Eukaryota</taxon>
        <taxon>Sar</taxon>
        <taxon>Stramenopiles</taxon>
        <taxon>Oomycota</taxon>
        <taxon>Peronosporomycetes</taxon>
        <taxon>Peronosporales</taxon>
        <taxon>Peronosporaceae</taxon>
        <taxon>Phytophthora</taxon>
    </lineage>
</organism>
<dbReference type="Proteomes" id="UP000018721">
    <property type="component" value="Unassembled WGS sequence"/>
</dbReference>
<dbReference type="OrthoDB" id="133225at2759"/>
<protein>
    <recommendedName>
        <fullName evidence="2">G-patch domain-containing protein</fullName>
    </recommendedName>
</protein>
<dbReference type="EMBL" id="ANIZ01004713">
    <property type="protein sequence ID" value="ETI29914.1"/>
    <property type="molecule type" value="Genomic_DNA"/>
</dbReference>
<dbReference type="PROSITE" id="PS50174">
    <property type="entry name" value="G_PATCH"/>
    <property type="match status" value="1"/>
</dbReference>
<feature type="region of interest" description="Disordered" evidence="1">
    <location>
        <begin position="1"/>
        <end position="113"/>
    </location>
</feature>
<evidence type="ECO:0000259" key="2">
    <source>
        <dbReference type="PROSITE" id="PS50174"/>
    </source>
</evidence>
<comment type="caution">
    <text evidence="3">The sequence shown here is derived from an EMBL/GenBank/DDBJ whole genome shotgun (WGS) entry which is preliminary data.</text>
</comment>
<dbReference type="GO" id="GO:0003676">
    <property type="term" value="F:nucleic acid binding"/>
    <property type="evidence" value="ECO:0007669"/>
    <property type="project" value="InterPro"/>
</dbReference>
<feature type="region of interest" description="Disordered" evidence="1">
    <location>
        <begin position="127"/>
        <end position="171"/>
    </location>
</feature>
<accession>V9DSS4</accession>
<dbReference type="InterPro" id="IPR000467">
    <property type="entry name" value="G_patch_dom"/>
</dbReference>
<dbReference type="AlphaFoldDB" id="V9DSS4"/>
<feature type="domain" description="G-patch" evidence="2">
    <location>
        <begin position="1"/>
        <end position="52"/>
    </location>
</feature>
<name>V9DSS4_PHYNI</name>
<feature type="region of interest" description="Disordered" evidence="1">
    <location>
        <begin position="261"/>
        <end position="295"/>
    </location>
</feature>
<proteinExistence type="predicted"/>
<feature type="compositionally biased region" description="Polar residues" evidence="1">
    <location>
        <begin position="284"/>
        <end position="295"/>
    </location>
</feature>
<feature type="compositionally biased region" description="Basic and acidic residues" evidence="1">
    <location>
        <begin position="66"/>
        <end position="89"/>
    </location>
</feature>
<keyword evidence="4" id="KW-1185">Reference proteome</keyword>
<feature type="region of interest" description="Disordered" evidence="1">
    <location>
        <begin position="184"/>
        <end position="243"/>
    </location>
</feature>
<reference evidence="3 4" key="1">
    <citation type="submission" date="2013-11" db="EMBL/GenBank/DDBJ databases">
        <title>The Genome Sequence of Phytophthora parasitica P1569.</title>
        <authorList>
            <consortium name="The Broad Institute Genomics Platform"/>
            <person name="Russ C."/>
            <person name="Tyler B."/>
            <person name="Panabieres F."/>
            <person name="Shan W."/>
            <person name="Tripathy S."/>
            <person name="Grunwald N."/>
            <person name="Machado M."/>
            <person name="Johnson C.S."/>
            <person name="Arredondo F."/>
            <person name="Hong C."/>
            <person name="Coffey M."/>
            <person name="Young S.K."/>
            <person name="Zeng Q."/>
            <person name="Gargeya S."/>
            <person name="Fitzgerald M."/>
            <person name="Abouelleil A."/>
            <person name="Alvarado L."/>
            <person name="Chapman S.B."/>
            <person name="Gainer-Dewar J."/>
            <person name="Goldberg J."/>
            <person name="Griggs A."/>
            <person name="Gujja S."/>
            <person name="Hansen M."/>
            <person name="Howarth C."/>
            <person name="Imamovic A."/>
            <person name="Ireland A."/>
            <person name="Larimer J."/>
            <person name="McCowan C."/>
            <person name="Murphy C."/>
            <person name="Pearson M."/>
            <person name="Poon T.W."/>
            <person name="Priest M."/>
            <person name="Roberts A."/>
            <person name="Saif S."/>
            <person name="Shea T."/>
            <person name="Sykes S."/>
            <person name="Wortman J."/>
            <person name="Nusbaum C."/>
            <person name="Birren B."/>
        </authorList>
    </citation>
    <scope>NUCLEOTIDE SEQUENCE [LARGE SCALE GENOMIC DNA]</scope>
    <source>
        <strain evidence="3 4">P1569</strain>
    </source>
</reference>
<dbReference type="HOGENOM" id="CLU_054872_0_0_1"/>
<sequence>MSSHGWSGEGLGEEAEEGLSGWAPPLETETPPPAEIREDEDEKHAGGSVDGDARRGTPTGGGSNEGSERGTPRRTEPLVEGRETRRDGGTLRSEPLSPRARRMAESVLDTPRGRKIFNQFLAWLARQPAPSEEPAPARMTTGATADAETSTPRARQRDAFSYDASRPSLPLVGEMQGEVPTVTPAGAALNARGTTRHTPPRVGERHDVARTPYPEGGTPRRQGGTPARAAETPARRARTPTSDSALQEMLVDTFSRALRRLSASAGTPTKTPRPTGERPVSRPVSASTGNAFVGQTQPASAPMLEYQGSTTPRVALPAQASTPVGMPMAAIPSYGGVTIQAPSSSWNERGDGTARLGALYPPFQPPIAPTAGWSSGGMLPAWSAAPATQTPASVGGLGLGRSSSGQEGGYPMHSVYPQGPMVSRTLGHGGDYAARDIGTQPRRSEPIVGIPTVLRNAVKVIVPFYSDTATSERAAAFWRSFEKCTHGMDDQMRLTAFEQCLKGKIGQE</sequence>
<feature type="compositionally biased region" description="Polar residues" evidence="1">
    <location>
        <begin position="141"/>
        <end position="153"/>
    </location>
</feature>
<feature type="compositionally biased region" description="Low complexity" evidence="1">
    <location>
        <begin position="18"/>
        <end position="29"/>
    </location>
</feature>
<evidence type="ECO:0000313" key="4">
    <source>
        <dbReference type="Proteomes" id="UP000018721"/>
    </source>
</evidence>